<dbReference type="GO" id="GO:1901891">
    <property type="term" value="P:regulation of cell septum assembly"/>
    <property type="evidence" value="ECO:0007669"/>
    <property type="project" value="InterPro"/>
</dbReference>
<dbReference type="EMBL" id="CP004121">
    <property type="protein sequence ID" value="AGF58978.1"/>
    <property type="molecule type" value="Genomic_DNA"/>
</dbReference>
<dbReference type="SUPFAM" id="SSF63848">
    <property type="entry name" value="Cell-division inhibitor MinC, C-terminal domain"/>
    <property type="match status" value="1"/>
</dbReference>
<comment type="subunit">
    <text evidence="5 6">Interacts with MinD and FtsZ.</text>
</comment>
<dbReference type="HOGENOM" id="CLU_048711_2_2_9"/>
<keyword evidence="2 6" id="KW-0132">Cell division</keyword>
<comment type="function">
    <text evidence="6">Cell division inhibitor that blocks the formation of polar Z ring septums. Rapidly oscillates between the poles of the cell to destabilize FtsZ filaments that have formed before they mature into polar Z rings. Prevents FtsZ polymerization.</text>
</comment>
<dbReference type="Proteomes" id="UP000011728">
    <property type="component" value="Chromosome"/>
</dbReference>
<evidence type="ECO:0000256" key="2">
    <source>
        <dbReference type="ARBA" id="ARBA00022618"/>
    </source>
</evidence>
<dbReference type="InterPro" id="IPR055219">
    <property type="entry name" value="MinC_N_1"/>
</dbReference>
<evidence type="ECO:0000256" key="4">
    <source>
        <dbReference type="ARBA" id="ARBA00023306"/>
    </source>
</evidence>
<evidence type="ECO:0000313" key="10">
    <source>
        <dbReference type="Proteomes" id="UP000011728"/>
    </source>
</evidence>
<dbReference type="PANTHER" id="PTHR34108">
    <property type="entry name" value="SEPTUM SITE-DETERMINING PROTEIN MINC"/>
    <property type="match status" value="1"/>
</dbReference>
<dbReference type="Pfam" id="PF03775">
    <property type="entry name" value="MinC_C"/>
    <property type="match status" value="1"/>
</dbReference>
<evidence type="ECO:0000256" key="5">
    <source>
        <dbReference type="ARBA" id="ARBA00046874"/>
    </source>
</evidence>
<feature type="domain" description="Septum formation inhibitor MinC C-terminal" evidence="7">
    <location>
        <begin position="113"/>
        <end position="211"/>
    </location>
</feature>
<comment type="similarity">
    <text evidence="1 6">Belongs to the MinC family.</text>
</comment>
<dbReference type="OrthoDB" id="9790810at2"/>
<accession>M1MS34</accession>
<proteinExistence type="inferred from homology"/>
<dbReference type="NCBIfam" id="NF001775">
    <property type="entry name" value="PRK00513.1-6"/>
    <property type="match status" value="1"/>
</dbReference>
<gene>
    <name evidence="6 9" type="primary">minC</name>
    <name evidence="9" type="ORF">Cspa_c52330</name>
</gene>
<dbReference type="AlphaFoldDB" id="M1MS34"/>
<dbReference type="RefSeq" id="WP_015395286.1">
    <property type="nucleotide sequence ID" value="NC_020291.1"/>
</dbReference>
<dbReference type="Pfam" id="PF22642">
    <property type="entry name" value="MinC_N_1"/>
    <property type="match status" value="1"/>
</dbReference>
<dbReference type="HAMAP" id="MF_00267">
    <property type="entry name" value="MinC"/>
    <property type="match status" value="1"/>
</dbReference>
<dbReference type="PATRIC" id="fig|931276.5.peg.5284"/>
<dbReference type="NCBIfam" id="TIGR01222">
    <property type="entry name" value="minC"/>
    <property type="match status" value="1"/>
</dbReference>
<dbReference type="STRING" id="36745.CLSAP_49820"/>
<dbReference type="InterPro" id="IPR005526">
    <property type="entry name" value="Septum_form_inhib_MinC_C"/>
</dbReference>
<organism evidence="9 10">
    <name type="scientific">Clostridium saccharoperbutylacetonicum N1-4(HMT)</name>
    <dbReference type="NCBI Taxonomy" id="931276"/>
    <lineage>
        <taxon>Bacteria</taxon>
        <taxon>Bacillati</taxon>
        <taxon>Bacillota</taxon>
        <taxon>Clostridia</taxon>
        <taxon>Eubacteriales</taxon>
        <taxon>Clostridiaceae</taxon>
        <taxon>Clostridium</taxon>
    </lineage>
</organism>
<name>M1MS34_9CLOT</name>
<evidence type="ECO:0000256" key="3">
    <source>
        <dbReference type="ARBA" id="ARBA00023210"/>
    </source>
</evidence>
<dbReference type="InterPro" id="IPR016098">
    <property type="entry name" value="CAP/MinC_C"/>
</dbReference>
<sequence>MYNNDGVLIKGNKDGINTTIHMNSFACFEDMLLLLIKKLSKGKHFYKDTTLVLRIDLKSINKKQVETLKETLLTEIELKDIVLEDIEKEIESEQASKKETKIFSGVYEGKTKFIRKTVRGGECINYNGNIVIIGDINSGAEVYATGNVIVLGRIRGKVIAGANGNTKAVIAAFLLQPEILKIADVIAISPDDIEKPKYPELAKIKDGFIIVEPYLPNKYI</sequence>
<reference evidence="9 10" key="1">
    <citation type="submission" date="2013-02" db="EMBL/GenBank/DDBJ databases">
        <title>Genome sequence of Clostridium saccharoperbutylacetonicum N1-4(HMT).</title>
        <authorList>
            <person name="Poehlein A."/>
            <person name="Daniel R."/>
        </authorList>
    </citation>
    <scope>NUCLEOTIDE SEQUENCE [LARGE SCALE GENOMIC DNA]</scope>
    <source>
        <strain evidence="10">N1-4(HMT)</strain>
    </source>
</reference>
<keyword evidence="4 6" id="KW-0131">Cell cycle</keyword>
<dbReference type="KEGG" id="csr:Cspa_c52330"/>
<dbReference type="InterPro" id="IPR013033">
    <property type="entry name" value="MinC"/>
</dbReference>
<evidence type="ECO:0000259" key="8">
    <source>
        <dbReference type="Pfam" id="PF22642"/>
    </source>
</evidence>
<keyword evidence="3 6" id="KW-0717">Septation</keyword>
<evidence type="ECO:0000256" key="6">
    <source>
        <dbReference type="HAMAP-Rule" id="MF_00267"/>
    </source>
</evidence>
<evidence type="ECO:0000313" key="9">
    <source>
        <dbReference type="EMBL" id="AGF58978.1"/>
    </source>
</evidence>
<dbReference type="GO" id="GO:0000902">
    <property type="term" value="P:cell morphogenesis"/>
    <property type="evidence" value="ECO:0007669"/>
    <property type="project" value="InterPro"/>
</dbReference>
<evidence type="ECO:0000256" key="1">
    <source>
        <dbReference type="ARBA" id="ARBA00006291"/>
    </source>
</evidence>
<dbReference type="Gene3D" id="2.160.20.70">
    <property type="match status" value="1"/>
</dbReference>
<dbReference type="GO" id="GO:0000917">
    <property type="term" value="P:division septum assembly"/>
    <property type="evidence" value="ECO:0007669"/>
    <property type="project" value="UniProtKB-KW"/>
</dbReference>
<dbReference type="InterPro" id="IPR036145">
    <property type="entry name" value="MinC_C_sf"/>
</dbReference>
<protein>
    <recommendedName>
        <fullName evidence="6">Probable septum site-determining protein MinC</fullName>
    </recommendedName>
</protein>
<keyword evidence="10" id="KW-1185">Reference proteome</keyword>
<dbReference type="eggNOG" id="COG0850">
    <property type="taxonomic scope" value="Bacteria"/>
</dbReference>
<evidence type="ECO:0000259" key="7">
    <source>
        <dbReference type="Pfam" id="PF03775"/>
    </source>
</evidence>
<feature type="domain" description="Septum site-determining protein MinC N-terminal" evidence="8">
    <location>
        <begin position="7"/>
        <end position="74"/>
    </location>
</feature>
<dbReference type="PANTHER" id="PTHR34108:SF1">
    <property type="entry name" value="SEPTUM SITE-DETERMINING PROTEIN MINC"/>
    <property type="match status" value="1"/>
</dbReference>